<dbReference type="InterPro" id="IPR001478">
    <property type="entry name" value="PDZ"/>
</dbReference>
<evidence type="ECO:0000256" key="3">
    <source>
        <dbReference type="SAM" id="SignalP"/>
    </source>
</evidence>
<dbReference type="PRINTS" id="PR00834">
    <property type="entry name" value="PROTEASES2C"/>
</dbReference>
<evidence type="ECO:0000313" key="6">
    <source>
        <dbReference type="Proteomes" id="UP000594468"/>
    </source>
</evidence>
<feature type="signal peptide" evidence="3">
    <location>
        <begin position="1"/>
        <end position="22"/>
    </location>
</feature>
<dbReference type="KEGG" id="pmet:G4Y79_22615"/>
<reference evidence="5 6" key="1">
    <citation type="submission" date="2020-02" db="EMBL/GenBank/DDBJ databases">
        <authorList>
            <person name="Zheng R.K."/>
            <person name="Sun C.M."/>
        </authorList>
    </citation>
    <scope>NUCLEOTIDE SEQUENCE [LARGE SCALE GENOMIC DNA]</scope>
    <source>
        <strain evidence="6">rifampicinis</strain>
    </source>
</reference>
<sequence length="410" mass="42853">MKRLALIFIALLLVSAACSSGAATFDLTLASTPLSDLPVSHVGDAPELRVVTPVPLEVVDAADAEYLLLANLYERATLSVVNIEAEIEAADGTYTDVSRGSGFVYDNEGHIITNAHVVRNSTEIRVTFNNGYIIDAEVVGADSYSDLAVIRVETEASRLQPLSLADSDRVRVGQRAIAIGNPFGLNSSMSAGIVSGLGRTLDSAALIDTNAVAYFNNPSIIQTDTPINPGNSGGPLLNSQGEVIGVTTAIRSDNGVFQGVGFAVPANTLRRVVPELIDHGSVDYAWLGINVAPESEGLGVAAIAQPLDLPVEEGVLVQAVTENSPAAKAGLRGGTRTVNVRDKELCAGGDIIVAIDDMYVGDMDALLSYMVVNTAPGDVVTLRVIRDGQTFDVPVTLEGRPESATVPQCG</sequence>
<evidence type="ECO:0000256" key="1">
    <source>
        <dbReference type="ARBA" id="ARBA00022670"/>
    </source>
</evidence>
<protein>
    <submittedName>
        <fullName evidence="5">Trypsin-like peptidase domain-containing protein</fullName>
    </submittedName>
</protein>
<keyword evidence="6" id="KW-1185">Reference proteome</keyword>
<keyword evidence="3" id="KW-0732">Signal</keyword>
<dbReference type="PANTHER" id="PTHR43343:SF3">
    <property type="entry name" value="PROTEASE DO-LIKE 8, CHLOROPLASTIC"/>
    <property type="match status" value="1"/>
</dbReference>
<keyword evidence="2" id="KW-0378">Hydrolase</keyword>
<evidence type="ECO:0000256" key="2">
    <source>
        <dbReference type="ARBA" id="ARBA00022801"/>
    </source>
</evidence>
<dbReference type="Gene3D" id="2.40.10.120">
    <property type="match status" value="1"/>
</dbReference>
<dbReference type="Pfam" id="PF13365">
    <property type="entry name" value="Trypsin_2"/>
    <property type="match status" value="1"/>
</dbReference>
<dbReference type="SUPFAM" id="SSF50156">
    <property type="entry name" value="PDZ domain-like"/>
    <property type="match status" value="1"/>
</dbReference>
<dbReference type="InterPro" id="IPR001940">
    <property type="entry name" value="Peptidase_S1C"/>
</dbReference>
<dbReference type="PANTHER" id="PTHR43343">
    <property type="entry name" value="PEPTIDASE S12"/>
    <property type="match status" value="1"/>
</dbReference>
<dbReference type="SMART" id="SM00228">
    <property type="entry name" value="PDZ"/>
    <property type="match status" value="1"/>
</dbReference>
<evidence type="ECO:0000313" key="5">
    <source>
        <dbReference type="EMBL" id="QPC82445.1"/>
    </source>
</evidence>
<dbReference type="GO" id="GO:0004252">
    <property type="term" value="F:serine-type endopeptidase activity"/>
    <property type="evidence" value="ECO:0007669"/>
    <property type="project" value="InterPro"/>
</dbReference>
<dbReference type="GO" id="GO:0006508">
    <property type="term" value="P:proteolysis"/>
    <property type="evidence" value="ECO:0007669"/>
    <property type="project" value="UniProtKB-KW"/>
</dbReference>
<dbReference type="Pfam" id="PF13180">
    <property type="entry name" value="PDZ_2"/>
    <property type="match status" value="1"/>
</dbReference>
<organism evidence="5 6">
    <name type="scientific">Phototrophicus methaneseepsis</name>
    <dbReference type="NCBI Taxonomy" id="2710758"/>
    <lineage>
        <taxon>Bacteria</taxon>
        <taxon>Bacillati</taxon>
        <taxon>Chloroflexota</taxon>
        <taxon>Candidatus Thermofontia</taxon>
        <taxon>Phototrophicales</taxon>
        <taxon>Phototrophicaceae</taxon>
        <taxon>Phototrophicus</taxon>
    </lineage>
</organism>
<dbReference type="Gene3D" id="2.30.42.10">
    <property type="match status" value="1"/>
</dbReference>
<gene>
    <name evidence="5" type="ORF">G4Y79_22615</name>
</gene>
<evidence type="ECO:0000259" key="4">
    <source>
        <dbReference type="SMART" id="SM00228"/>
    </source>
</evidence>
<dbReference type="InterPro" id="IPR036034">
    <property type="entry name" value="PDZ_sf"/>
</dbReference>
<dbReference type="RefSeq" id="WP_195170514.1">
    <property type="nucleotide sequence ID" value="NZ_CP062983.1"/>
</dbReference>
<feature type="domain" description="PDZ" evidence="4">
    <location>
        <begin position="285"/>
        <end position="388"/>
    </location>
</feature>
<keyword evidence="1" id="KW-0645">Protease</keyword>
<dbReference type="Proteomes" id="UP000594468">
    <property type="component" value="Chromosome"/>
</dbReference>
<accession>A0A7S8E8R7</accession>
<dbReference type="PROSITE" id="PS51257">
    <property type="entry name" value="PROKAR_LIPOPROTEIN"/>
    <property type="match status" value="1"/>
</dbReference>
<dbReference type="SUPFAM" id="SSF50494">
    <property type="entry name" value="Trypsin-like serine proteases"/>
    <property type="match status" value="1"/>
</dbReference>
<dbReference type="AlphaFoldDB" id="A0A7S8E8R7"/>
<dbReference type="EMBL" id="CP062983">
    <property type="protein sequence ID" value="QPC82445.1"/>
    <property type="molecule type" value="Genomic_DNA"/>
</dbReference>
<dbReference type="InterPro" id="IPR051201">
    <property type="entry name" value="Chloro_Bact_Ser_Proteases"/>
</dbReference>
<name>A0A7S8E8R7_9CHLR</name>
<proteinExistence type="predicted"/>
<dbReference type="InterPro" id="IPR009003">
    <property type="entry name" value="Peptidase_S1_PA"/>
</dbReference>
<feature type="chain" id="PRO_5032951050" evidence="3">
    <location>
        <begin position="23"/>
        <end position="410"/>
    </location>
</feature>